<dbReference type="GO" id="GO:0005524">
    <property type="term" value="F:ATP binding"/>
    <property type="evidence" value="ECO:0007669"/>
    <property type="project" value="UniProtKB-KW"/>
</dbReference>
<dbReference type="SMART" id="SM00487">
    <property type="entry name" value="DEXDc"/>
    <property type="match status" value="1"/>
</dbReference>
<dbReference type="InterPro" id="IPR014001">
    <property type="entry name" value="Helicase_ATP-bd"/>
</dbReference>
<keyword evidence="3" id="KW-0378">Hydrolase</keyword>
<dbReference type="InterPro" id="IPR050628">
    <property type="entry name" value="SNF2_RAD54_helicase_TF"/>
</dbReference>
<reference evidence="7 8" key="1">
    <citation type="submission" date="2013-11" db="EMBL/GenBank/DDBJ databases">
        <title>Draft genome of the bovine lungworm Dictyocaulus viviparus.</title>
        <authorList>
            <person name="Mitreva M."/>
        </authorList>
    </citation>
    <scope>NUCLEOTIDE SEQUENCE [LARGE SCALE GENOMIC DNA]</scope>
    <source>
        <strain evidence="7 8">HannoverDv2000</strain>
    </source>
</reference>
<dbReference type="OrthoDB" id="423559at2759"/>
<dbReference type="CDD" id="cd18793">
    <property type="entry name" value="SF2_C_SNF"/>
    <property type="match status" value="1"/>
</dbReference>
<feature type="domain" description="Helicase ATP-binding" evidence="5">
    <location>
        <begin position="143"/>
        <end position="330"/>
    </location>
</feature>
<dbReference type="GO" id="GO:0006281">
    <property type="term" value="P:DNA repair"/>
    <property type="evidence" value="ECO:0007669"/>
    <property type="project" value="TreeGrafter"/>
</dbReference>
<reference evidence="8" key="2">
    <citation type="journal article" date="2016" name="Sci. Rep.">
        <title>Dictyocaulus viviparus genome, variome and transcriptome elucidate lungworm biology and support future intervention.</title>
        <authorList>
            <person name="McNulty S.N."/>
            <person name="Strube C."/>
            <person name="Rosa B.A."/>
            <person name="Martin J.C."/>
            <person name="Tyagi R."/>
            <person name="Choi Y.J."/>
            <person name="Wang Q."/>
            <person name="Hallsworth Pepin K."/>
            <person name="Zhang X."/>
            <person name="Ozersky P."/>
            <person name="Wilson R.K."/>
            <person name="Sternberg P.W."/>
            <person name="Gasser R.B."/>
            <person name="Mitreva M."/>
        </authorList>
    </citation>
    <scope>NUCLEOTIDE SEQUENCE [LARGE SCALE GENOMIC DNA]</scope>
    <source>
        <strain evidence="8">HannoverDv2000</strain>
    </source>
</reference>
<evidence type="ECO:0000256" key="1">
    <source>
        <dbReference type="ARBA" id="ARBA00004123"/>
    </source>
</evidence>
<evidence type="ECO:0000313" key="8">
    <source>
        <dbReference type="Proteomes" id="UP000053766"/>
    </source>
</evidence>
<dbReference type="InterPro" id="IPR000330">
    <property type="entry name" value="SNF2_N"/>
</dbReference>
<evidence type="ECO:0000259" key="5">
    <source>
        <dbReference type="PROSITE" id="PS51192"/>
    </source>
</evidence>
<dbReference type="PROSITE" id="PS51192">
    <property type="entry name" value="HELICASE_ATP_BIND_1"/>
    <property type="match status" value="1"/>
</dbReference>
<dbReference type="SUPFAM" id="SSF52540">
    <property type="entry name" value="P-loop containing nucleoside triphosphate hydrolases"/>
    <property type="match status" value="2"/>
</dbReference>
<comment type="subcellular location">
    <subcellularLocation>
        <location evidence="1">Nucleus</location>
    </subcellularLocation>
</comment>
<keyword evidence="4" id="KW-0067">ATP-binding</keyword>
<proteinExistence type="predicted"/>
<dbReference type="GO" id="GO:0005634">
    <property type="term" value="C:nucleus"/>
    <property type="evidence" value="ECO:0007669"/>
    <property type="project" value="UniProtKB-SubCell"/>
</dbReference>
<dbReference type="InterPro" id="IPR049730">
    <property type="entry name" value="SNF2/RAD54-like_C"/>
</dbReference>
<gene>
    <name evidence="7" type="ORF">DICVIV_10788</name>
</gene>
<evidence type="ECO:0000256" key="3">
    <source>
        <dbReference type="ARBA" id="ARBA00022801"/>
    </source>
</evidence>
<dbReference type="STRING" id="29172.A0A0D8XHH8"/>
<organism evidence="7 8">
    <name type="scientific">Dictyocaulus viviparus</name>
    <name type="common">Bovine lungworm</name>
    <dbReference type="NCBI Taxonomy" id="29172"/>
    <lineage>
        <taxon>Eukaryota</taxon>
        <taxon>Metazoa</taxon>
        <taxon>Ecdysozoa</taxon>
        <taxon>Nematoda</taxon>
        <taxon>Chromadorea</taxon>
        <taxon>Rhabditida</taxon>
        <taxon>Rhabditina</taxon>
        <taxon>Rhabditomorpha</taxon>
        <taxon>Strongyloidea</taxon>
        <taxon>Metastrongylidae</taxon>
        <taxon>Dictyocaulus</taxon>
    </lineage>
</organism>
<feature type="domain" description="Helicase C-terminal" evidence="6">
    <location>
        <begin position="499"/>
        <end position="641"/>
    </location>
</feature>
<dbReference type="GO" id="GO:0008094">
    <property type="term" value="F:ATP-dependent activity, acting on DNA"/>
    <property type="evidence" value="ECO:0007669"/>
    <property type="project" value="TreeGrafter"/>
</dbReference>
<evidence type="ECO:0000259" key="6">
    <source>
        <dbReference type="PROSITE" id="PS51194"/>
    </source>
</evidence>
<evidence type="ECO:0000313" key="7">
    <source>
        <dbReference type="EMBL" id="KJH43189.1"/>
    </source>
</evidence>
<dbReference type="Pfam" id="PF00176">
    <property type="entry name" value="SNF2-rel_dom"/>
    <property type="match status" value="1"/>
</dbReference>
<evidence type="ECO:0000256" key="2">
    <source>
        <dbReference type="ARBA" id="ARBA00022741"/>
    </source>
</evidence>
<dbReference type="PROSITE" id="PS51194">
    <property type="entry name" value="HELICASE_CTER"/>
    <property type="match status" value="1"/>
</dbReference>
<dbReference type="InterPro" id="IPR038718">
    <property type="entry name" value="SNF2-like_sf"/>
</dbReference>
<protein>
    <submittedName>
        <fullName evidence="7">Protein, SNF2 family</fullName>
    </submittedName>
</protein>
<dbReference type="Pfam" id="PF00271">
    <property type="entry name" value="Helicase_C"/>
    <property type="match status" value="1"/>
</dbReference>
<dbReference type="EMBL" id="KN716583">
    <property type="protein sequence ID" value="KJH43189.1"/>
    <property type="molecule type" value="Genomic_DNA"/>
</dbReference>
<name>A0A0D8XHH8_DICVI</name>
<dbReference type="CDD" id="cd18008">
    <property type="entry name" value="DEXDc_SHPRH-like"/>
    <property type="match status" value="1"/>
</dbReference>
<keyword evidence="2" id="KW-0547">Nucleotide-binding</keyword>
<evidence type="ECO:0000256" key="4">
    <source>
        <dbReference type="ARBA" id="ARBA00022840"/>
    </source>
</evidence>
<sequence>MDSQTSSIFVNTPEGKELQTFLTGGEHRQINCGIHDAALAKLYEALVSQPEAKELTKTPDGLLCTLEEHQMSGLTWLMWREKCPPYGGIIAPFVHRFHSRGEISVYNLALLPQSGAKELTKTPDDLLCTLEEHQMSGLTWLMWREKCPPYGGIIADEMGLGKTLMMIALIVQSKAVYKNKNKGTLRHLTENQRGLIPSKATLVVAPTSLIHHWEHEIKSKCKRNVLNVMVYHNKSRKHLNYEILALCDVVITTYKLVSYDYGTKKMESPFVKIRWSRIILDEAHNIKNRKCMTAKAACRLASHARWCVTGTPIHNNLWDLFSLLKVEYFDDEDIWKSYIVNATNKSHDRLNLLLKNFVLRREKNAIPEMAKKFLADLPAKYHHNHMLELSNEERRAYTLIYDACRAKVKATITGVKLKRRYMDTDERKRYLAGEQRRYGIKNEKMPYVLVILLRLRQACNHFYLAKSSIDMEGEELVNVEGIMSSVDLANIENIVEPENVDDVLKVYEKSFVKSFNLVKTEAVMEALTNEALPITVVVSQWTSFLKIFEEHVMKRFSNAKCSTIASDVSAQDRQQRVEDFNKSRKGINIMLVSIKAGGVGLNLTGGNHLILTDLYWNPAIELQAEDRVHRIGQTKDVHVHR</sequence>
<dbReference type="Proteomes" id="UP000053766">
    <property type="component" value="Unassembled WGS sequence"/>
</dbReference>
<dbReference type="AlphaFoldDB" id="A0A0D8XHH8"/>
<dbReference type="Gene3D" id="3.40.50.10810">
    <property type="entry name" value="Tandem AAA-ATPase domain"/>
    <property type="match status" value="1"/>
</dbReference>
<dbReference type="GO" id="GO:0016787">
    <property type="term" value="F:hydrolase activity"/>
    <property type="evidence" value="ECO:0007669"/>
    <property type="project" value="UniProtKB-KW"/>
</dbReference>
<dbReference type="PROSITE" id="PS00690">
    <property type="entry name" value="DEAH_ATP_HELICASE"/>
    <property type="match status" value="1"/>
</dbReference>
<keyword evidence="8" id="KW-1185">Reference proteome</keyword>
<dbReference type="SMART" id="SM00490">
    <property type="entry name" value="HELICc"/>
    <property type="match status" value="1"/>
</dbReference>
<dbReference type="Gene3D" id="3.40.50.300">
    <property type="entry name" value="P-loop containing nucleotide triphosphate hydrolases"/>
    <property type="match status" value="1"/>
</dbReference>
<dbReference type="InterPro" id="IPR027417">
    <property type="entry name" value="P-loop_NTPase"/>
</dbReference>
<dbReference type="PANTHER" id="PTHR45626:SF50">
    <property type="entry name" value="TRANSCRIPTION TERMINATION FACTOR 2"/>
    <property type="match status" value="1"/>
</dbReference>
<accession>A0A0D8XHH8</accession>
<dbReference type="InterPro" id="IPR001650">
    <property type="entry name" value="Helicase_C-like"/>
</dbReference>
<dbReference type="PANTHER" id="PTHR45626">
    <property type="entry name" value="TRANSCRIPTION TERMINATION FACTOR 2-RELATED"/>
    <property type="match status" value="1"/>
</dbReference>
<dbReference type="InterPro" id="IPR002464">
    <property type="entry name" value="DNA/RNA_helicase_DEAH_CS"/>
</dbReference>